<evidence type="ECO:0000313" key="7">
    <source>
        <dbReference type="Proteomes" id="UP000245765"/>
    </source>
</evidence>
<protein>
    <recommendedName>
        <fullName evidence="5">Bacterial transcriptional activator domain-containing protein</fullName>
    </recommendedName>
</protein>
<dbReference type="Pfam" id="PF03704">
    <property type="entry name" value="BTAD"/>
    <property type="match status" value="1"/>
</dbReference>
<dbReference type="Proteomes" id="UP000245765">
    <property type="component" value="Unassembled WGS sequence"/>
</dbReference>
<dbReference type="Gene3D" id="1.10.10.10">
    <property type="entry name" value="Winged helix-like DNA-binding domain superfamily/Winged helix DNA-binding domain"/>
    <property type="match status" value="1"/>
</dbReference>
<evidence type="ECO:0000256" key="2">
    <source>
        <dbReference type="ARBA" id="ARBA00023163"/>
    </source>
</evidence>
<keyword evidence="7" id="KW-1185">Reference proteome</keyword>
<keyword evidence="1" id="KW-0805">Transcription regulation</keyword>
<dbReference type="InterPro" id="IPR011990">
    <property type="entry name" value="TPR-like_helical_dom_sf"/>
</dbReference>
<dbReference type="GO" id="GO:0006355">
    <property type="term" value="P:regulation of DNA-templated transcription"/>
    <property type="evidence" value="ECO:0007669"/>
    <property type="project" value="InterPro"/>
</dbReference>
<gene>
    <name evidence="6" type="ORF">DFH01_15750</name>
</gene>
<dbReference type="InterPro" id="IPR051677">
    <property type="entry name" value="AfsR-DnrI-RedD_regulator"/>
</dbReference>
<dbReference type="InterPro" id="IPR016032">
    <property type="entry name" value="Sig_transdc_resp-reg_C-effctor"/>
</dbReference>
<feature type="transmembrane region" description="Helical" evidence="4">
    <location>
        <begin position="276"/>
        <end position="296"/>
    </location>
</feature>
<dbReference type="PANTHER" id="PTHR35807">
    <property type="entry name" value="TRANSCRIPTIONAL REGULATOR REDD-RELATED"/>
    <property type="match status" value="1"/>
</dbReference>
<evidence type="ECO:0000259" key="5">
    <source>
        <dbReference type="SMART" id="SM01043"/>
    </source>
</evidence>
<feature type="domain" description="Bacterial transcriptional activator" evidence="5">
    <location>
        <begin position="108"/>
        <end position="247"/>
    </location>
</feature>
<dbReference type="SMART" id="SM01043">
    <property type="entry name" value="BTAD"/>
    <property type="match status" value="1"/>
</dbReference>
<reference evidence="7" key="1">
    <citation type="submission" date="2018-05" db="EMBL/GenBank/DDBJ databases">
        <authorList>
            <person name="Du Z."/>
            <person name="Wang X."/>
        </authorList>
    </citation>
    <scope>NUCLEOTIDE SEQUENCE [LARGE SCALE GENOMIC DNA]</scope>
    <source>
        <strain evidence="7">CQN31</strain>
    </source>
</reference>
<dbReference type="InterPro" id="IPR005158">
    <property type="entry name" value="BTAD"/>
</dbReference>
<name>A0A317FGC9_9PROT</name>
<evidence type="ECO:0000313" key="6">
    <source>
        <dbReference type="EMBL" id="PWS36596.1"/>
    </source>
</evidence>
<dbReference type="AlphaFoldDB" id="A0A317FGC9"/>
<accession>A0A317FGC9</accession>
<evidence type="ECO:0000256" key="1">
    <source>
        <dbReference type="ARBA" id="ARBA00023015"/>
    </source>
</evidence>
<evidence type="ECO:0000256" key="3">
    <source>
        <dbReference type="SAM" id="MobiDB-lite"/>
    </source>
</evidence>
<keyword evidence="4" id="KW-1133">Transmembrane helix</keyword>
<dbReference type="GO" id="GO:0003677">
    <property type="term" value="F:DNA binding"/>
    <property type="evidence" value="ECO:0007669"/>
    <property type="project" value="InterPro"/>
</dbReference>
<evidence type="ECO:0000256" key="4">
    <source>
        <dbReference type="SAM" id="Phobius"/>
    </source>
</evidence>
<dbReference type="EMBL" id="QGNA01000003">
    <property type="protein sequence ID" value="PWS36596.1"/>
    <property type="molecule type" value="Genomic_DNA"/>
</dbReference>
<dbReference type="RefSeq" id="WP_109871389.1">
    <property type="nucleotide sequence ID" value="NZ_QGNA01000003.1"/>
</dbReference>
<dbReference type="SUPFAM" id="SSF46894">
    <property type="entry name" value="C-terminal effector domain of the bipartite response regulators"/>
    <property type="match status" value="1"/>
</dbReference>
<keyword evidence="2" id="KW-0804">Transcription</keyword>
<comment type="caution">
    <text evidence="6">The sequence shown here is derived from an EMBL/GenBank/DDBJ whole genome shotgun (WGS) entry which is preliminary data.</text>
</comment>
<dbReference type="OrthoDB" id="7325815at2"/>
<dbReference type="PANTHER" id="PTHR35807:SF1">
    <property type="entry name" value="TRANSCRIPTIONAL REGULATOR REDD"/>
    <property type="match status" value="1"/>
</dbReference>
<organism evidence="6 7">
    <name type="scientific">Falsiroseomonas bella</name>
    <dbReference type="NCBI Taxonomy" id="2184016"/>
    <lineage>
        <taxon>Bacteria</taxon>
        <taxon>Pseudomonadati</taxon>
        <taxon>Pseudomonadota</taxon>
        <taxon>Alphaproteobacteria</taxon>
        <taxon>Acetobacterales</taxon>
        <taxon>Roseomonadaceae</taxon>
        <taxon>Falsiroseomonas</taxon>
    </lineage>
</organism>
<dbReference type="Gene3D" id="1.25.40.10">
    <property type="entry name" value="Tetratricopeptide repeat domain"/>
    <property type="match status" value="1"/>
</dbReference>
<feature type="region of interest" description="Disordered" evidence="3">
    <location>
        <begin position="248"/>
        <end position="270"/>
    </location>
</feature>
<dbReference type="InterPro" id="IPR036388">
    <property type="entry name" value="WH-like_DNA-bd_sf"/>
</dbReference>
<keyword evidence="4" id="KW-0812">Transmembrane</keyword>
<proteinExistence type="predicted"/>
<sequence length="316" mass="33979">MSASDTQSARLALRLLGPFRLSMGEERPDQSFGPKVQVLLAYLATRRGVPQHRDRVATLFWADRGQEQARHSLRQALLTLRRGLAAAGADPVVTDAGFVALDPAAVTTDLESFEALAARDDLDSLRQAEALWAGDFLEGLAVSSELLVEWLERERERLRSLACDLRLRLARALAEAGETGEAIAAARRALAIDPALEEGHQLLMQLLPSAGHRTAALRQYQICAAALVRELGAKPSAETERIAAALRSEHAPAARPVGSPQPGRRAAHSAPRHRRAAWLFAGGVAALLLVLAILLAPTRTAERVPTPPAASGESQR</sequence>
<dbReference type="SUPFAM" id="SSF48452">
    <property type="entry name" value="TPR-like"/>
    <property type="match status" value="1"/>
</dbReference>
<keyword evidence="4" id="KW-0472">Membrane</keyword>